<keyword evidence="10 12" id="KW-0739">Sodium transport</keyword>
<dbReference type="Gene3D" id="2.60.470.10">
    <property type="entry name" value="Acid-sensing ion channels like domains"/>
    <property type="match status" value="1"/>
</dbReference>
<keyword evidence="5 12" id="KW-0812">Transmembrane</keyword>
<evidence type="ECO:0000256" key="6">
    <source>
        <dbReference type="ARBA" id="ARBA00022989"/>
    </source>
</evidence>
<dbReference type="OrthoDB" id="6625399at2759"/>
<sequence length="544" mass="62547">MNKKSSMLKLYVRDKLYGNGTEKSKMDHQKPLNLIKTTPMWKTFLVEFCNNSSLHALNQVAKPIYSIYERKRFLWTSLFVLGVLGATYTCKETWTRYETSTTNTVIETTRYSYSNVPFPSVTICDKSRVDWTRAMALTHEDIPEPFEDNKEKMLNLLKRVAYAGFGDFDFFDQIRLENSTDFSSLNVINMTDILLKVMRPCEEMFFEWCWFRDLEYDCCRIFELQRTELGFCWSFNSDTAESSRELSRGWQLSGLDYWIDRHGWRRPWRTAQHGTWSGLRFKVIPLTEEKLPPDGNHTTTGVAVSVADPKSELHNTFLSVSTGLEVRMPVWGENLFATEGVSKLSFEARQCLFPDEDPFGLPQGFYLAANCIAACYQNYTVKYCNCSPDFIFYDRDGKGNYFKPCDAEGLLCLSEFNDIFTYEVPPIVSEFFPSNKVGINCSCPSDCTSQLYVTDLAAPSIANISSYTDIDVHFRQASCIRYRTAVVFQWLDMVVSFGGIAGLFLGASLLSAAEILYFCTGRCIFNWMNSTKSKHIRPIHPFLQ</sequence>
<keyword evidence="6 13" id="KW-1133">Transmembrane helix</keyword>
<keyword evidence="9 13" id="KW-0472">Membrane</keyword>
<dbReference type="PANTHER" id="PTHR11690:SF288">
    <property type="entry name" value="AMILORIDE-SENSITIVE NA+ CHANNEL-RELATED"/>
    <property type="match status" value="1"/>
</dbReference>
<evidence type="ECO:0000256" key="5">
    <source>
        <dbReference type="ARBA" id="ARBA00022692"/>
    </source>
</evidence>
<dbReference type="AlphaFoldDB" id="A0A8S9XM72"/>
<gene>
    <name evidence="14" type="ORF">GE061_015468</name>
</gene>
<evidence type="ECO:0000256" key="8">
    <source>
        <dbReference type="ARBA" id="ARBA00023065"/>
    </source>
</evidence>
<keyword evidence="15" id="KW-1185">Reference proteome</keyword>
<evidence type="ECO:0000256" key="3">
    <source>
        <dbReference type="ARBA" id="ARBA00022448"/>
    </source>
</evidence>
<evidence type="ECO:0000256" key="12">
    <source>
        <dbReference type="RuleBase" id="RU000679"/>
    </source>
</evidence>
<keyword evidence="11 12" id="KW-0407">Ion channel</keyword>
<evidence type="ECO:0000256" key="11">
    <source>
        <dbReference type="ARBA" id="ARBA00023303"/>
    </source>
</evidence>
<dbReference type="GO" id="GO:0005886">
    <property type="term" value="C:plasma membrane"/>
    <property type="evidence" value="ECO:0007669"/>
    <property type="project" value="TreeGrafter"/>
</dbReference>
<keyword evidence="8 12" id="KW-0406">Ion transport</keyword>
<reference evidence="14" key="1">
    <citation type="journal article" date="2021" name="Mol. Ecol. Resour.">
        <title>Apolygus lucorum genome provides insights into omnivorousness and mesophyll feeding.</title>
        <authorList>
            <person name="Liu Y."/>
            <person name="Liu H."/>
            <person name="Wang H."/>
            <person name="Huang T."/>
            <person name="Liu B."/>
            <person name="Yang B."/>
            <person name="Yin L."/>
            <person name="Li B."/>
            <person name="Zhang Y."/>
            <person name="Zhang S."/>
            <person name="Jiang F."/>
            <person name="Zhang X."/>
            <person name="Ren Y."/>
            <person name="Wang B."/>
            <person name="Wang S."/>
            <person name="Lu Y."/>
            <person name="Wu K."/>
            <person name="Fan W."/>
            <person name="Wang G."/>
        </authorList>
    </citation>
    <scope>NUCLEOTIDE SEQUENCE</scope>
    <source>
        <strain evidence="14">12Hb</strain>
    </source>
</reference>
<evidence type="ECO:0000256" key="1">
    <source>
        <dbReference type="ARBA" id="ARBA00004141"/>
    </source>
</evidence>
<evidence type="ECO:0000313" key="14">
    <source>
        <dbReference type="EMBL" id="KAF6209719.1"/>
    </source>
</evidence>
<dbReference type="Proteomes" id="UP000466442">
    <property type="component" value="Unassembled WGS sequence"/>
</dbReference>
<dbReference type="PRINTS" id="PR01078">
    <property type="entry name" value="AMINACHANNEL"/>
</dbReference>
<comment type="subcellular location">
    <subcellularLocation>
        <location evidence="1">Membrane</location>
        <topology evidence="1">Multi-pass membrane protein</topology>
    </subcellularLocation>
</comment>
<evidence type="ECO:0000256" key="9">
    <source>
        <dbReference type="ARBA" id="ARBA00023136"/>
    </source>
</evidence>
<dbReference type="PANTHER" id="PTHR11690">
    <property type="entry name" value="AMILORIDE-SENSITIVE SODIUM CHANNEL-RELATED"/>
    <property type="match status" value="1"/>
</dbReference>
<keyword evidence="4 12" id="KW-0894">Sodium channel</keyword>
<dbReference type="Pfam" id="PF00858">
    <property type="entry name" value="ASC"/>
    <property type="match status" value="1"/>
</dbReference>
<organism evidence="14 15">
    <name type="scientific">Apolygus lucorum</name>
    <name type="common">Small green plant bug</name>
    <name type="synonym">Lygocoris lucorum</name>
    <dbReference type="NCBI Taxonomy" id="248454"/>
    <lineage>
        <taxon>Eukaryota</taxon>
        <taxon>Metazoa</taxon>
        <taxon>Ecdysozoa</taxon>
        <taxon>Arthropoda</taxon>
        <taxon>Hexapoda</taxon>
        <taxon>Insecta</taxon>
        <taxon>Pterygota</taxon>
        <taxon>Neoptera</taxon>
        <taxon>Paraneoptera</taxon>
        <taxon>Hemiptera</taxon>
        <taxon>Heteroptera</taxon>
        <taxon>Panheteroptera</taxon>
        <taxon>Cimicomorpha</taxon>
        <taxon>Miridae</taxon>
        <taxon>Mirini</taxon>
        <taxon>Apolygus</taxon>
    </lineage>
</organism>
<protein>
    <submittedName>
        <fullName evidence="14">Uncharacterized protein</fullName>
    </submittedName>
</protein>
<evidence type="ECO:0000313" key="15">
    <source>
        <dbReference type="Proteomes" id="UP000466442"/>
    </source>
</evidence>
<name>A0A8S9XM72_APOLU</name>
<evidence type="ECO:0000256" key="7">
    <source>
        <dbReference type="ARBA" id="ARBA00023053"/>
    </source>
</evidence>
<feature type="transmembrane region" description="Helical" evidence="13">
    <location>
        <begin position="493"/>
        <end position="519"/>
    </location>
</feature>
<keyword evidence="3 12" id="KW-0813">Transport</keyword>
<keyword evidence="7" id="KW-0915">Sodium</keyword>
<dbReference type="GO" id="GO:0015280">
    <property type="term" value="F:ligand-gated sodium channel activity"/>
    <property type="evidence" value="ECO:0007669"/>
    <property type="project" value="TreeGrafter"/>
</dbReference>
<accession>A0A8S9XM72</accession>
<dbReference type="EMBL" id="WIXP02000006">
    <property type="protein sequence ID" value="KAF6209719.1"/>
    <property type="molecule type" value="Genomic_DNA"/>
</dbReference>
<dbReference type="Gene3D" id="1.10.287.770">
    <property type="entry name" value="YojJ-like"/>
    <property type="match status" value="1"/>
</dbReference>
<comment type="similarity">
    <text evidence="2 12">Belongs to the amiloride-sensitive sodium channel (TC 1.A.6) family.</text>
</comment>
<evidence type="ECO:0000256" key="2">
    <source>
        <dbReference type="ARBA" id="ARBA00007193"/>
    </source>
</evidence>
<evidence type="ECO:0000256" key="4">
    <source>
        <dbReference type="ARBA" id="ARBA00022461"/>
    </source>
</evidence>
<evidence type="ECO:0000256" key="10">
    <source>
        <dbReference type="ARBA" id="ARBA00023201"/>
    </source>
</evidence>
<evidence type="ECO:0000256" key="13">
    <source>
        <dbReference type="SAM" id="Phobius"/>
    </source>
</evidence>
<dbReference type="InterPro" id="IPR001873">
    <property type="entry name" value="ENaC"/>
</dbReference>
<comment type="caution">
    <text evidence="14">The sequence shown here is derived from an EMBL/GenBank/DDBJ whole genome shotgun (WGS) entry which is preliminary data.</text>
</comment>
<proteinExistence type="inferred from homology"/>